<evidence type="ECO:0000256" key="1">
    <source>
        <dbReference type="ARBA" id="ARBA00004123"/>
    </source>
</evidence>
<dbReference type="Proteomes" id="UP000265703">
    <property type="component" value="Unassembled WGS sequence"/>
</dbReference>
<dbReference type="InterPro" id="IPR010541">
    <property type="entry name" value="Prp3_C"/>
</dbReference>
<evidence type="ECO:0000256" key="2">
    <source>
        <dbReference type="ARBA" id="ARBA00022664"/>
    </source>
</evidence>
<evidence type="ECO:0000256" key="3">
    <source>
        <dbReference type="ARBA" id="ARBA00023187"/>
    </source>
</evidence>
<feature type="region of interest" description="Disordered" evidence="5">
    <location>
        <begin position="412"/>
        <end position="442"/>
    </location>
</feature>
<dbReference type="EMBL" id="QKYT01000582">
    <property type="protein sequence ID" value="RIA83333.1"/>
    <property type="molecule type" value="Genomic_DNA"/>
</dbReference>
<name>A0A397SAI0_9GLOM</name>
<sequence length="604" mass="67306">MERKRTRPANVFGDDDEPSSIEPENKKFRSSGTGVPSYRPTPSDSSSLPNAAPRPEQIKAMIAQKKAQLEAMAASLRPPQPRPPSLPVRPPILSNSISTASITTPASILTQSNFASSGIDPDLQRKIHEAKERPSTSSLAKAADDSLKAKGGLKVEAHPALSLDQSGKLDLKRVAALIPKPNFATVKANQRAAPTASKQETKVLAPSEELNDITQNPYFDPRAGSVAPQRRGRKKFKFIQRGKYESIGDQMRAQAKLEKLKEDIAQSVKKAGMEAELDSSDKAIKRDPPPALEWWDAHLLPNKTYADIDVGLTRIEDDDSPVTWFVQHPIPIKPPGDNGPPPPKPLMLTKKEQKKLRKQRRLELQKEKQDKIRLGLLPPDQPKVKMSNLMRVLTNEAIQDPTKAEAQVRKEMQKRQETHLKANEERKLTEEQKKEKRKKKLEEDAKKGTIVCVFKVNDLSHPKMKFKVDTNAQQLGLTGTVIINPNFSVVIVEGGPKGIKYYKKLMLRRIDWSDTTRLGEGSGAGGSGGGNEQGEVEPIAEPPKENKCTLIWEGEVKDRGFKGFWFKTCPTEKTAKDYLKKHKGEHYWDLASKYVDNDLELPAV</sequence>
<dbReference type="InterPro" id="IPR027104">
    <property type="entry name" value="Prp3"/>
</dbReference>
<feature type="region of interest" description="Disordered" evidence="5">
    <location>
        <begin position="1"/>
        <end position="92"/>
    </location>
</feature>
<reference evidence="8 9" key="1">
    <citation type="submission" date="2018-06" db="EMBL/GenBank/DDBJ databases">
        <title>Comparative genomics reveals the genomic features of Rhizophagus irregularis, R. cerebriforme, R. diaphanum and Gigaspora rosea, and their symbiotic lifestyle signature.</title>
        <authorList>
            <person name="Morin E."/>
            <person name="San Clemente H."/>
            <person name="Chen E.C.H."/>
            <person name="De La Providencia I."/>
            <person name="Hainaut M."/>
            <person name="Kuo A."/>
            <person name="Kohler A."/>
            <person name="Murat C."/>
            <person name="Tang N."/>
            <person name="Roy S."/>
            <person name="Loubradou J."/>
            <person name="Henrissat B."/>
            <person name="Grigoriev I.V."/>
            <person name="Corradi N."/>
            <person name="Roux C."/>
            <person name="Martin F.M."/>
        </authorList>
    </citation>
    <scope>NUCLEOTIDE SEQUENCE [LARGE SCALE GENOMIC DNA]</scope>
    <source>
        <strain evidence="8 9">DAOM 227022</strain>
    </source>
</reference>
<feature type="compositionally biased region" description="Pro residues" evidence="5">
    <location>
        <begin position="331"/>
        <end position="345"/>
    </location>
</feature>
<proteinExistence type="predicted"/>
<feature type="region of interest" description="Disordered" evidence="5">
    <location>
        <begin position="517"/>
        <end position="540"/>
    </location>
</feature>
<dbReference type="Pfam" id="PF06544">
    <property type="entry name" value="Prp3_C"/>
    <property type="match status" value="1"/>
</dbReference>
<feature type="compositionally biased region" description="Gly residues" evidence="5">
    <location>
        <begin position="520"/>
        <end position="532"/>
    </location>
</feature>
<feature type="compositionally biased region" description="Pro residues" evidence="5">
    <location>
        <begin position="78"/>
        <end position="90"/>
    </location>
</feature>
<dbReference type="CDD" id="cd24162">
    <property type="entry name" value="Prp3_C"/>
    <property type="match status" value="1"/>
</dbReference>
<keyword evidence="2" id="KW-0507">mRNA processing</keyword>
<feature type="compositionally biased region" description="Polar residues" evidence="5">
    <location>
        <begin position="30"/>
        <end position="49"/>
    </location>
</feature>
<evidence type="ECO:0000259" key="6">
    <source>
        <dbReference type="Pfam" id="PF06544"/>
    </source>
</evidence>
<evidence type="ECO:0000256" key="5">
    <source>
        <dbReference type="SAM" id="MobiDB-lite"/>
    </source>
</evidence>
<dbReference type="InterPro" id="IPR013881">
    <property type="entry name" value="Pre-mRNA_splic_Prp3_dom"/>
</dbReference>
<dbReference type="PANTHER" id="PTHR14212">
    <property type="entry name" value="U4/U6-ASSOCIATED RNA SPLICING FACTOR-RELATED"/>
    <property type="match status" value="1"/>
</dbReference>
<dbReference type="GO" id="GO:0046540">
    <property type="term" value="C:U4/U6 x U5 tri-snRNP complex"/>
    <property type="evidence" value="ECO:0007669"/>
    <property type="project" value="InterPro"/>
</dbReference>
<keyword evidence="3" id="KW-0508">mRNA splicing</keyword>
<evidence type="ECO:0000313" key="9">
    <source>
        <dbReference type="Proteomes" id="UP000265703"/>
    </source>
</evidence>
<organism evidence="8 9">
    <name type="scientific">Glomus cerebriforme</name>
    <dbReference type="NCBI Taxonomy" id="658196"/>
    <lineage>
        <taxon>Eukaryota</taxon>
        <taxon>Fungi</taxon>
        <taxon>Fungi incertae sedis</taxon>
        <taxon>Mucoromycota</taxon>
        <taxon>Glomeromycotina</taxon>
        <taxon>Glomeromycetes</taxon>
        <taxon>Glomerales</taxon>
        <taxon>Glomeraceae</taxon>
        <taxon>Glomus</taxon>
    </lineage>
</organism>
<keyword evidence="4" id="KW-0539">Nucleus</keyword>
<dbReference type="STRING" id="658196.A0A397SAI0"/>
<feature type="region of interest" description="Disordered" evidence="5">
    <location>
        <begin position="328"/>
        <end position="348"/>
    </location>
</feature>
<dbReference type="GO" id="GO:0000398">
    <property type="term" value="P:mRNA splicing, via spliceosome"/>
    <property type="evidence" value="ECO:0007669"/>
    <property type="project" value="InterPro"/>
</dbReference>
<protein>
    <submittedName>
        <fullName evidence="8">Pre-mRNA processing factor 3-domain-containing protein</fullName>
    </submittedName>
</protein>
<evidence type="ECO:0000313" key="8">
    <source>
        <dbReference type="EMBL" id="RIA83333.1"/>
    </source>
</evidence>
<gene>
    <name evidence="8" type="ORF">C1645_743152</name>
</gene>
<dbReference type="OrthoDB" id="10264544at2759"/>
<feature type="domain" description="Pre-mRNA-splicing factor 3" evidence="7">
    <location>
        <begin position="216"/>
        <end position="429"/>
    </location>
</feature>
<evidence type="ECO:0000259" key="7">
    <source>
        <dbReference type="Pfam" id="PF08572"/>
    </source>
</evidence>
<feature type="region of interest" description="Disordered" evidence="5">
    <location>
        <begin position="188"/>
        <end position="232"/>
    </location>
</feature>
<keyword evidence="9" id="KW-1185">Reference proteome</keyword>
<comment type="caution">
    <text evidence="8">The sequence shown here is derived from an EMBL/GenBank/DDBJ whole genome shotgun (WGS) entry which is preliminary data.</text>
</comment>
<dbReference type="AlphaFoldDB" id="A0A397SAI0"/>
<dbReference type="PANTHER" id="PTHR14212:SF0">
    <property type="entry name" value="U4_U6 SMALL NUCLEAR RIBONUCLEOPROTEIN PRP3"/>
    <property type="match status" value="1"/>
</dbReference>
<accession>A0A397SAI0</accession>
<comment type="subcellular location">
    <subcellularLocation>
        <location evidence="1">Nucleus</location>
    </subcellularLocation>
</comment>
<dbReference type="Pfam" id="PF08572">
    <property type="entry name" value="PRP3"/>
    <property type="match status" value="1"/>
</dbReference>
<evidence type="ECO:0000256" key="4">
    <source>
        <dbReference type="ARBA" id="ARBA00023242"/>
    </source>
</evidence>
<feature type="domain" description="Small nuclear ribonucleoprotein Prp3 C-terminal" evidence="6">
    <location>
        <begin position="452"/>
        <end position="591"/>
    </location>
</feature>